<reference evidence="2" key="1">
    <citation type="submission" date="2021-02" db="EMBL/GenBank/DDBJ databases">
        <authorList>
            <person name="Nowell W R."/>
        </authorList>
    </citation>
    <scope>NUCLEOTIDE SEQUENCE</scope>
</reference>
<feature type="compositionally biased region" description="Polar residues" evidence="1">
    <location>
        <begin position="266"/>
        <end position="287"/>
    </location>
</feature>
<dbReference type="SUPFAM" id="SSF52200">
    <property type="entry name" value="Toll/Interleukin receptor TIR domain"/>
    <property type="match status" value="1"/>
</dbReference>
<sequence>MNRFIKQSISTTKKFVNVNDFKNWNQHMINTFYKYCLEKFVLPKMTLTNNQQQLEVTGSKQSVEETEEKYKLMSEILKQKSEILPVNRKPQPPTTPRTSNERPRPKPGISSNNNLSIYSYNIMLSYSPQDQNVCQYLIDRLLSENYLVCQTSSSFKSHIDKSDLILIYFNEDYSNNVNCMAEMNYAKLLKKIIIPIVGKKNTANHLEKQTWLDSMTTIDLYYDLFDSEITFELNDNFDLDYDKLLIELLHHTKPGIVGQAYPPTPSTASSKTNTNKEQNPQNNENSSAVLQVTAEQRRERETIYKKEWTRIMETQTIPEDELKLLVDGLELVKMNVIYDDADVSDYNWLEYNSPEVKILRKRFVDELVLCIERWLKKLPYVTKRNIAPFTVTGDINDAQFPMPMQNKDPWWVGQVTECFDTSSAEDYYRARQLYTGSWFTPDEAQDYFEKFIAEDRRLQMTTEISKSQFHKVSWAIISEGEIGTETKTIKEIKQRNELDDPNKIWPLDPDDEEFVLVRKRKVLKAFIEQKKQNTIKLQELCVHNQKKIKVN</sequence>
<name>A0A814ZNR9_9BILA</name>
<feature type="region of interest" description="Disordered" evidence="1">
    <location>
        <begin position="257"/>
        <end position="287"/>
    </location>
</feature>
<evidence type="ECO:0000313" key="4">
    <source>
        <dbReference type="Proteomes" id="UP000663829"/>
    </source>
</evidence>
<dbReference type="InterPro" id="IPR035897">
    <property type="entry name" value="Toll_tir_struct_dom_sf"/>
</dbReference>
<keyword evidence="4" id="KW-1185">Reference proteome</keyword>
<evidence type="ECO:0000313" key="2">
    <source>
        <dbReference type="EMBL" id="CAF1245752.1"/>
    </source>
</evidence>
<proteinExistence type="predicted"/>
<protein>
    <recommendedName>
        <fullName evidence="5">TIR domain-containing protein</fullName>
    </recommendedName>
</protein>
<dbReference type="Proteomes" id="UP000681722">
    <property type="component" value="Unassembled WGS sequence"/>
</dbReference>
<accession>A0A814ZNR9</accession>
<comment type="caution">
    <text evidence="2">The sequence shown here is derived from an EMBL/GenBank/DDBJ whole genome shotgun (WGS) entry which is preliminary data.</text>
</comment>
<dbReference type="AlphaFoldDB" id="A0A814ZNR9"/>
<evidence type="ECO:0008006" key="5">
    <source>
        <dbReference type="Google" id="ProtNLM"/>
    </source>
</evidence>
<dbReference type="EMBL" id="CAJNOQ010010207">
    <property type="protein sequence ID" value="CAF1245752.1"/>
    <property type="molecule type" value="Genomic_DNA"/>
</dbReference>
<dbReference type="OrthoDB" id="10410605at2759"/>
<dbReference type="EMBL" id="CAJOBC010012321">
    <property type="protein sequence ID" value="CAF4011648.1"/>
    <property type="molecule type" value="Genomic_DNA"/>
</dbReference>
<dbReference type="Proteomes" id="UP000663829">
    <property type="component" value="Unassembled WGS sequence"/>
</dbReference>
<feature type="region of interest" description="Disordered" evidence="1">
    <location>
        <begin position="83"/>
        <end position="112"/>
    </location>
</feature>
<dbReference type="Gene3D" id="3.40.50.10140">
    <property type="entry name" value="Toll/interleukin-1 receptor homology (TIR) domain"/>
    <property type="match status" value="1"/>
</dbReference>
<gene>
    <name evidence="2" type="ORF">GPM918_LOCUS25882</name>
    <name evidence="3" type="ORF">SRO942_LOCUS25944</name>
</gene>
<evidence type="ECO:0000313" key="3">
    <source>
        <dbReference type="EMBL" id="CAF4011648.1"/>
    </source>
</evidence>
<organism evidence="2 4">
    <name type="scientific">Didymodactylos carnosus</name>
    <dbReference type="NCBI Taxonomy" id="1234261"/>
    <lineage>
        <taxon>Eukaryota</taxon>
        <taxon>Metazoa</taxon>
        <taxon>Spiralia</taxon>
        <taxon>Gnathifera</taxon>
        <taxon>Rotifera</taxon>
        <taxon>Eurotatoria</taxon>
        <taxon>Bdelloidea</taxon>
        <taxon>Philodinida</taxon>
        <taxon>Philodinidae</taxon>
        <taxon>Didymodactylos</taxon>
    </lineage>
</organism>
<evidence type="ECO:0000256" key="1">
    <source>
        <dbReference type="SAM" id="MobiDB-lite"/>
    </source>
</evidence>